<gene>
    <name evidence="3" type="ORF">UFOPK1811_00882</name>
    <name evidence="4" type="ORF">UFOPK2360_00504</name>
    <name evidence="5" type="ORF">UFOPK2922_00107</name>
    <name evidence="6" type="ORF">UFOPK3306_00800</name>
</gene>
<name>A0A6J6GPK9_9ZZZZ</name>
<evidence type="ECO:0000313" key="3">
    <source>
        <dbReference type="EMBL" id="CAB4602150.1"/>
    </source>
</evidence>
<dbReference type="EMBL" id="CAEZXH010000021">
    <property type="protein sequence ID" value="CAB4680454.1"/>
    <property type="molecule type" value="Genomic_DNA"/>
</dbReference>
<dbReference type="PANTHER" id="PTHR32328:SF0">
    <property type="entry name" value="L-SERYL-TRNA(SEC) SELENIUM TRANSFERASE"/>
    <property type="match status" value="1"/>
</dbReference>
<evidence type="ECO:0000313" key="4">
    <source>
        <dbReference type="EMBL" id="CAB4680454.1"/>
    </source>
</evidence>
<dbReference type="InterPro" id="IPR015424">
    <property type="entry name" value="PyrdxlP-dep_Trfase"/>
</dbReference>
<reference evidence="3" key="1">
    <citation type="submission" date="2020-05" db="EMBL/GenBank/DDBJ databases">
        <authorList>
            <person name="Chiriac C."/>
            <person name="Salcher M."/>
            <person name="Ghai R."/>
            <person name="Kavagutti S V."/>
        </authorList>
    </citation>
    <scope>NUCLEOTIDE SEQUENCE</scope>
</reference>
<dbReference type="InterPro" id="IPR018319">
    <property type="entry name" value="SelA-like"/>
</dbReference>
<evidence type="ECO:0000313" key="5">
    <source>
        <dbReference type="EMBL" id="CAB4767223.1"/>
    </source>
</evidence>
<dbReference type="EMBL" id="CAFBLI010000054">
    <property type="protein sequence ID" value="CAB4868545.1"/>
    <property type="molecule type" value="Genomic_DNA"/>
</dbReference>
<dbReference type="AlphaFoldDB" id="A0A6J6GPK9"/>
<dbReference type="EMBL" id="CAEZZS010000002">
    <property type="protein sequence ID" value="CAB4767223.1"/>
    <property type="molecule type" value="Genomic_DNA"/>
</dbReference>
<proteinExistence type="predicted"/>
<dbReference type="GO" id="GO:0004125">
    <property type="term" value="F:L-seryl-tRNA(Sec) selenium transferase activity"/>
    <property type="evidence" value="ECO:0007669"/>
    <property type="project" value="TreeGrafter"/>
</dbReference>
<evidence type="ECO:0000313" key="6">
    <source>
        <dbReference type="EMBL" id="CAB4868545.1"/>
    </source>
</evidence>
<keyword evidence="2" id="KW-0663">Pyridoxal phosphate</keyword>
<evidence type="ECO:0000256" key="2">
    <source>
        <dbReference type="ARBA" id="ARBA00022898"/>
    </source>
</evidence>
<dbReference type="InterPro" id="IPR015421">
    <property type="entry name" value="PyrdxlP-dep_Trfase_major"/>
</dbReference>
<organism evidence="3">
    <name type="scientific">freshwater metagenome</name>
    <dbReference type="NCBI Taxonomy" id="449393"/>
    <lineage>
        <taxon>unclassified sequences</taxon>
        <taxon>metagenomes</taxon>
        <taxon>ecological metagenomes</taxon>
    </lineage>
</organism>
<sequence>MEKLTLSSLGIPRVLNAATTYTRIGGSRMAPEVLAAMVQGASDFVEIEQLHKVAGERIAKLTHNEAAYVTPGCAGAIVLSVLAILDRDKSEGRNEFIVDRNHMVDYVQSIEFAGGVIKEIGREGERSEADLVNAFNEKTAGIFFVPGLNRPPGALSIERTVEIAKQHNIPVIVDAAAQLPPVSNFWHFTRDAGADVVLFSGGKGLRGPQTTGLILGKAEIINAAAKFAAPNTTKARSLKVGKEEIFALLRAVEMYVGADHEAQAKAWNAICDQWVSDFAGIKGFKSSKMALNEAGQPLPRIKIEIDQKIFGTSARELALKLWESDPRIAVDHRDDDQEIFLTPELLNSAEIAVVTARVIELANS</sequence>
<dbReference type="Pfam" id="PF03841">
    <property type="entry name" value="SelA"/>
    <property type="match status" value="1"/>
</dbReference>
<dbReference type="SUPFAM" id="SSF53383">
    <property type="entry name" value="PLP-dependent transferases"/>
    <property type="match status" value="1"/>
</dbReference>
<dbReference type="EMBL" id="CAEZUJ010000032">
    <property type="protein sequence ID" value="CAB4602150.1"/>
    <property type="molecule type" value="Genomic_DNA"/>
</dbReference>
<protein>
    <submittedName>
        <fullName evidence="3">Unannotated protein</fullName>
    </submittedName>
</protein>
<dbReference type="PANTHER" id="PTHR32328">
    <property type="entry name" value="L-SERYL-TRNA(SEC) SELENIUM TRANSFERASE"/>
    <property type="match status" value="1"/>
</dbReference>
<accession>A0A6J6GPK9</accession>
<dbReference type="Gene3D" id="3.40.640.10">
    <property type="entry name" value="Type I PLP-dependent aspartate aminotransferase-like (Major domain)"/>
    <property type="match status" value="1"/>
</dbReference>
<comment type="cofactor">
    <cofactor evidence="1">
        <name>pyridoxal 5'-phosphate</name>
        <dbReference type="ChEBI" id="CHEBI:597326"/>
    </cofactor>
</comment>
<evidence type="ECO:0000256" key="1">
    <source>
        <dbReference type="ARBA" id="ARBA00001933"/>
    </source>
</evidence>